<proteinExistence type="predicted"/>
<evidence type="ECO:0000313" key="3">
    <source>
        <dbReference type="Proteomes" id="UP001492380"/>
    </source>
</evidence>
<keyword evidence="1" id="KW-1133">Transmembrane helix</keyword>
<keyword evidence="1" id="KW-0472">Membrane</keyword>
<evidence type="ECO:0000313" key="2">
    <source>
        <dbReference type="EMBL" id="KAK8231877.1"/>
    </source>
</evidence>
<feature type="transmembrane region" description="Helical" evidence="1">
    <location>
        <begin position="44"/>
        <end position="63"/>
    </location>
</feature>
<keyword evidence="3" id="KW-1185">Reference proteome</keyword>
<dbReference type="EMBL" id="JBBWRZ010000007">
    <property type="protein sequence ID" value="KAK8231877.1"/>
    <property type="molecule type" value="Genomic_DNA"/>
</dbReference>
<name>A0ABR1YK06_9PEZI</name>
<protein>
    <submittedName>
        <fullName evidence="2">Uncharacterized protein</fullName>
    </submittedName>
</protein>
<comment type="caution">
    <text evidence="2">The sequence shown here is derived from an EMBL/GenBank/DDBJ whole genome shotgun (WGS) entry which is preliminary data.</text>
</comment>
<reference evidence="2 3" key="1">
    <citation type="submission" date="2024-04" db="EMBL/GenBank/DDBJ databases">
        <title>Phyllosticta paracitricarpa is synonymous to the EU quarantine fungus P. citricarpa based on phylogenomic analyses.</title>
        <authorList>
            <consortium name="Lawrence Berkeley National Laboratory"/>
            <person name="Van Ingen-Buijs V.A."/>
            <person name="Van Westerhoven A.C."/>
            <person name="Haridas S."/>
            <person name="Skiadas P."/>
            <person name="Martin F."/>
            <person name="Groenewald J.Z."/>
            <person name="Crous P.W."/>
            <person name="Seidl M.F."/>
        </authorList>
    </citation>
    <scope>NUCLEOTIDE SEQUENCE [LARGE SCALE GENOMIC DNA]</scope>
    <source>
        <strain evidence="2 3">CBS 123374</strain>
    </source>
</reference>
<keyword evidence="1" id="KW-0812">Transmembrane</keyword>
<feature type="transmembrane region" description="Helical" evidence="1">
    <location>
        <begin position="12"/>
        <end position="32"/>
    </location>
</feature>
<organism evidence="2 3">
    <name type="scientific">Phyllosticta capitalensis</name>
    <dbReference type="NCBI Taxonomy" id="121624"/>
    <lineage>
        <taxon>Eukaryota</taxon>
        <taxon>Fungi</taxon>
        <taxon>Dikarya</taxon>
        <taxon>Ascomycota</taxon>
        <taxon>Pezizomycotina</taxon>
        <taxon>Dothideomycetes</taxon>
        <taxon>Dothideomycetes incertae sedis</taxon>
        <taxon>Botryosphaeriales</taxon>
        <taxon>Phyllostictaceae</taxon>
        <taxon>Phyllosticta</taxon>
    </lineage>
</organism>
<gene>
    <name evidence="2" type="ORF">HDK90DRAFT_488605</name>
</gene>
<sequence length="86" mass="9748">MCMLYCKSSWCLWFWISSSYSHGVSTIVSLLILHSSICFSPPSLPLLSCISAFGLLVLVPTLGSSRLYRWLVIHCSHPHPARQTHW</sequence>
<dbReference type="Proteomes" id="UP001492380">
    <property type="component" value="Unassembled WGS sequence"/>
</dbReference>
<evidence type="ECO:0000256" key="1">
    <source>
        <dbReference type="SAM" id="Phobius"/>
    </source>
</evidence>
<accession>A0ABR1YK06</accession>